<keyword evidence="3" id="KW-1185">Reference proteome</keyword>
<feature type="region of interest" description="Disordered" evidence="1">
    <location>
        <begin position="1"/>
        <end position="26"/>
    </location>
</feature>
<protein>
    <submittedName>
        <fullName evidence="2">Uncharacterized protein</fullName>
    </submittedName>
</protein>
<organism evidence="2 3">
    <name type="scientific">Maribacter confluentis</name>
    <dbReference type="NCBI Taxonomy" id="1656093"/>
    <lineage>
        <taxon>Bacteria</taxon>
        <taxon>Pseudomonadati</taxon>
        <taxon>Bacteroidota</taxon>
        <taxon>Flavobacteriia</taxon>
        <taxon>Flavobacteriales</taxon>
        <taxon>Flavobacteriaceae</taxon>
        <taxon>Maribacter</taxon>
    </lineage>
</organism>
<evidence type="ECO:0000313" key="2">
    <source>
        <dbReference type="EMBL" id="MDO1512228.1"/>
    </source>
</evidence>
<proteinExistence type="predicted"/>
<evidence type="ECO:0000256" key="1">
    <source>
        <dbReference type="SAM" id="MobiDB-lite"/>
    </source>
</evidence>
<evidence type="ECO:0000313" key="3">
    <source>
        <dbReference type="Proteomes" id="UP001168579"/>
    </source>
</evidence>
<dbReference type="RefSeq" id="WP_304435348.1">
    <property type="nucleotide sequence ID" value="NZ_JAUKUC010000001.1"/>
</dbReference>
<accession>A0ABT8RMV3</accession>
<sequence>MVRKKMVSKLNTMNTPQDMGVPTKMSTTNNTLIINSQKPLLCK</sequence>
<comment type="caution">
    <text evidence="2">The sequence shown here is derived from an EMBL/GenBank/DDBJ whole genome shotgun (WGS) entry which is preliminary data.</text>
</comment>
<dbReference type="Proteomes" id="UP001168579">
    <property type="component" value="Unassembled WGS sequence"/>
</dbReference>
<dbReference type="EMBL" id="JAUKUC010000001">
    <property type="protein sequence ID" value="MDO1512228.1"/>
    <property type="molecule type" value="Genomic_DNA"/>
</dbReference>
<name>A0ABT8RMV3_9FLAO</name>
<reference evidence="2" key="1">
    <citation type="journal article" date="2014" name="Int. J. Syst. Evol. Microbiol.">
        <title>Complete genome of a new Firmicutes species belonging to the dominant human colonic microbiota ('Ruminococcus bicirculans') reveals two chromosomes and a selective capacity to utilize plant glucans.</title>
        <authorList>
            <consortium name="NISC Comparative Sequencing Program"/>
            <person name="Wegmann U."/>
            <person name="Louis P."/>
            <person name="Goesmann A."/>
            <person name="Henrissat B."/>
            <person name="Duncan S.H."/>
            <person name="Flint H.J."/>
        </authorList>
    </citation>
    <scope>NUCLEOTIDE SEQUENCE</scope>
    <source>
        <strain evidence="2">CECT 8869</strain>
    </source>
</reference>
<reference evidence="2" key="2">
    <citation type="submission" date="2023-06" db="EMBL/GenBank/DDBJ databases">
        <authorList>
            <person name="Lucena T."/>
            <person name="Sun Q."/>
        </authorList>
    </citation>
    <scope>NUCLEOTIDE SEQUENCE</scope>
    <source>
        <strain evidence="2">CECT 8869</strain>
    </source>
</reference>
<gene>
    <name evidence="2" type="ORF">Q2T41_06120</name>
</gene>